<dbReference type="PANTHER" id="PTHR34835:SF90">
    <property type="entry name" value="AMINOTRANSFERASE-LIKE PLANT MOBILE DOMAIN-CONTAINING PROTEIN"/>
    <property type="match status" value="1"/>
</dbReference>
<dbReference type="InterPro" id="IPR038765">
    <property type="entry name" value="Papain-like_cys_pep_sf"/>
</dbReference>
<protein>
    <recommendedName>
        <fullName evidence="4">Ubiquitin-like protease family profile domain-containing protein</fullName>
    </recommendedName>
</protein>
<accession>A0A328DQD8</accession>
<evidence type="ECO:0000313" key="3">
    <source>
        <dbReference type="Proteomes" id="UP000249390"/>
    </source>
</evidence>
<gene>
    <name evidence="2" type="ORF">DM860_011472</name>
</gene>
<keyword evidence="3" id="KW-1185">Reference proteome</keyword>
<name>A0A328DQD8_9ASTE</name>
<dbReference type="Proteomes" id="UP000249390">
    <property type="component" value="Unassembled WGS sequence"/>
</dbReference>
<feature type="region of interest" description="Disordered" evidence="1">
    <location>
        <begin position="1"/>
        <end position="23"/>
    </location>
</feature>
<sequence length="982" mass="110340">MTTAGKSAVVVEGSPQSNARAGGVFALKRKAEFIKSASPVRRSGRLMLVLLKKRPKRDAEHVDLGEENDDGSKDADDVDKEDKDDNEVMGCAGNDVEDPEHEGDSSDSDDDFEEQPKKNISVDIPQPVKSKVAAVVKKRKDGVRKMKEKYMRIRTRSSPHVLQGVLDALNNIQKQEIEKIGFGSILRLQLTELPAKLGYWVVKNFNPRSSTLELPKHVRLHISIEDVEHVLGLPRGNIKISNKARSEKCSVVEEWRAEFGKKDNRITPLELGQKLLTYEEGGVWFVRHFVLLVVALLVDTPSHGYVHPAVLKNIANIDSVVRLNWCEYVHRTLIDSAIRWEDGKSKYFTGPLMFLMVFYVDRVVLYNKDVERTTPAFVGWTSKILRDRENKEVKAGGFGLGFDDGRYVCEKSVAEENNVDDNAKGAEGVKVQGEKDSIMREGIQQTEMRDDDGDVLKVFLKKFAEKGKMLARTVVELVSLMEGAPAEAMKNDVYVELQIAAGRLLGLVNNKPKDGVQPAECAFSEVCYDEYIWSDPSNISKLVAPEEAELARRKFKQMVADIPSFSLGITQDGALQGSGDQHVVDVGNCSNSPFTPVLGVSNVNQELTNASNERRGCGEPGTNLHTEDGEACGQGYASAAIRRHDPSVVNENEEGMMDIVLGEALPFKSGVEKRNEQLKPARVIKPAESLRSPYVTRAVDLNDGLSTVEKRVGRWIFKNSSAPREEVVFKKGKFWLSREDICSLDISKHISKKVLDAWCVILNLREKYRSNTSPLRLFAKTLDCVVNGGHEDKSLETTRLMFIDAMKAAWDDVEDRFNWGKPELFFFPIMQKNWSYVLCVDVKGRRCDILDSSSAKAKKEERYGEMPSLVLNMLADFLEHHGFRSKAACIRELQPKRIGLPWRDAKQVYDYGVATMRHMETYMGEGTKGWDCGLSKLNHKPVFVLRMKYCAAILLHEVNKLMEMVENESSKNDKMLKGKNVE</sequence>
<evidence type="ECO:0000256" key="1">
    <source>
        <dbReference type="SAM" id="MobiDB-lite"/>
    </source>
</evidence>
<feature type="region of interest" description="Disordered" evidence="1">
    <location>
        <begin position="610"/>
        <end position="629"/>
    </location>
</feature>
<organism evidence="2 3">
    <name type="scientific">Cuscuta australis</name>
    <dbReference type="NCBI Taxonomy" id="267555"/>
    <lineage>
        <taxon>Eukaryota</taxon>
        <taxon>Viridiplantae</taxon>
        <taxon>Streptophyta</taxon>
        <taxon>Embryophyta</taxon>
        <taxon>Tracheophyta</taxon>
        <taxon>Spermatophyta</taxon>
        <taxon>Magnoliopsida</taxon>
        <taxon>eudicotyledons</taxon>
        <taxon>Gunneridae</taxon>
        <taxon>Pentapetalae</taxon>
        <taxon>asterids</taxon>
        <taxon>lamiids</taxon>
        <taxon>Solanales</taxon>
        <taxon>Convolvulaceae</taxon>
        <taxon>Cuscuteae</taxon>
        <taxon>Cuscuta</taxon>
        <taxon>Cuscuta subgen. Grammica</taxon>
        <taxon>Cuscuta sect. Cleistogrammica</taxon>
    </lineage>
</organism>
<dbReference type="SUPFAM" id="SSF54001">
    <property type="entry name" value="Cysteine proteinases"/>
    <property type="match status" value="1"/>
</dbReference>
<dbReference type="EMBL" id="NQVE01000110">
    <property type="protein sequence ID" value="RAL47887.1"/>
    <property type="molecule type" value="Genomic_DNA"/>
</dbReference>
<comment type="caution">
    <text evidence="2">The sequence shown here is derived from an EMBL/GenBank/DDBJ whole genome shotgun (WGS) entry which is preliminary data.</text>
</comment>
<reference evidence="2 3" key="1">
    <citation type="submission" date="2018-06" db="EMBL/GenBank/DDBJ databases">
        <title>The Genome of Cuscuta australis (Dodder) Provides Insight into the Evolution of Plant Parasitism.</title>
        <authorList>
            <person name="Liu H."/>
        </authorList>
    </citation>
    <scope>NUCLEOTIDE SEQUENCE [LARGE SCALE GENOMIC DNA]</scope>
    <source>
        <strain evidence="3">cv. Yunnan</strain>
        <tissue evidence="2">Vines</tissue>
    </source>
</reference>
<proteinExistence type="predicted"/>
<evidence type="ECO:0008006" key="4">
    <source>
        <dbReference type="Google" id="ProtNLM"/>
    </source>
</evidence>
<evidence type="ECO:0000313" key="2">
    <source>
        <dbReference type="EMBL" id="RAL47887.1"/>
    </source>
</evidence>
<feature type="region of interest" description="Disordered" evidence="1">
    <location>
        <begin position="55"/>
        <end position="124"/>
    </location>
</feature>
<feature type="compositionally biased region" description="Acidic residues" evidence="1">
    <location>
        <begin position="95"/>
        <end position="113"/>
    </location>
</feature>
<dbReference type="AlphaFoldDB" id="A0A328DQD8"/>
<feature type="compositionally biased region" description="Basic and acidic residues" evidence="1">
    <location>
        <begin position="57"/>
        <end position="83"/>
    </location>
</feature>
<dbReference type="PANTHER" id="PTHR34835">
    <property type="entry name" value="OS07G0283600 PROTEIN-RELATED"/>
    <property type="match status" value="1"/>
</dbReference>
<dbReference type="Gene3D" id="3.40.395.10">
    <property type="entry name" value="Adenoviral Proteinase, Chain A"/>
    <property type="match status" value="1"/>
</dbReference>